<dbReference type="EMBL" id="QPFP01000009">
    <property type="protein sequence ID" value="TEB34709.1"/>
    <property type="molecule type" value="Genomic_DNA"/>
</dbReference>
<sequence>MSRGPREKRRGLIWLCGRHHRHHRTVPAYEIAVGTDTHKELGKGWDRFFAPLLAIWVPWVHHPDSIYLVCTLPDWPQTRRNARIGPGGCPKDGRDAVTGRGKEVTCMGGTVRLGTIRGSGNRHPIDAGKPSECPGDRVKSAGVSFGCVGAITGITEQSQRTKSLSGLFVWPGDRSFDRRDRSFAYRIWVGTFACPLTSPYFSHQMYDDASQPEGIAPCPGALYSHPTLFIIIDTHKELGKGWDRFFAPLLAIWVPWVHHPDSIYLVCTLPDWPQTRRNARIGPGGCPKDGRDAVTGRGKEVTCMGGTVRLGTIRGSGNRHPIDAGKPSECPGDRVKSAGVSFGCVGAITGITEQSQRTKSLSGLFVWPGDRSFDRRDRSFAYRIWVGTFACPLTSPYFSHQMYDDASQPEGIAPCPGALYSHPTLFIIIDTHKELGKGWDRFFAPLLAIWVPWVHHPDSIYLVCTLPDWPQTRRNARIGPGGCPKDGRDAVTGRGKEVTCMGGTVRLGTIRGSGNRHPIDAGKPSECPGDRVKSAGVSFGCVGAITGITEQSQRTKSLSGLFVWPGDRSFDRRDRSFAYRIWVGTFACPLTSPYFSHQMYDDASQPEGIAPCPGALYSHPTLFIIIDTHKELGKGWDRFFAPLLAIWVPWVHHPDSIYLVCTLPDWPQTRRNARIGPGGCPKDGRDAVTGRGKEVTCMGGTVRLGTIRGSGNRHPIDAGKPSECPGDRVKSAGVSFGCVGAITGITEQSQRTKSLSGLFVWPGDRSFDRRDRSFAYRIWVGTFACPLTSPYFSHQMYDDASQPEGIAPCPGALYSHPTLFIIIVDIPLLYCSHSVV</sequence>
<name>A0A4Y7TME7_COPMI</name>
<comment type="caution">
    <text evidence="1">The sequence shown here is derived from an EMBL/GenBank/DDBJ whole genome shotgun (WGS) entry which is preliminary data.</text>
</comment>
<dbReference type="Proteomes" id="UP000298030">
    <property type="component" value="Unassembled WGS sequence"/>
</dbReference>
<keyword evidence="2" id="KW-1185">Reference proteome</keyword>
<accession>A0A4Y7TME7</accession>
<proteinExistence type="predicted"/>
<reference evidence="1 2" key="1">
    <citation type="journal article" date="2019" name="Nat. Ecol. Evol.">
        <title>Megaphylogeny resolves global patterns of mushroom evolution.</title>
        <authorList>
            <person name="Varga T."/>
            <person name="Krizsan K."/>
            <person name="Foldi C."/>
            <person name="Dima B."/>
            <person name="Sanchez-Garcia M."/>
            <person name="Sanchez-Ramirez S."/>
            <person name="Szollosi G.J."/>
            <person name="Szarkandi J.G."/>
            <person name="Papp V."/>
            <person name="Albert L."/>
            <person name="Andreopoulos W."/>
            <person name="Angelini C."/>
            <person name="Antonin V."/>
            <person name="Barry K.W."/>
            <person name="Bougher N.L."/>
            <person name="Buchanan P."/>
            <person name="Buyck B."/>
            <person name="Bense V."/>
            <person name="Catcheside P."/>
            <person name="Chovatia M."/>
            <person name="Cooper J."/>
            <person name="Damon W."/>
            <person name="Desjardin D."/>
            <person name="Finy P."/>
            <person name="Geml J."/>
            <person name="Haridas S."/>
            <person name="Hughes K."/>
            <person name="Justo A."/>
            <person name="Karasinski D."/>
            <person name="Kautmanova I."/>
            <person name="Kiss B."/>
            <person name="Kocsube S."/>
            <person name="Kotiranta H."/>
            <person name="LaButti K.M."/>
            <person name="Lechner B.E."/>
            <person name="Liimatainen K."/>
            <person name="Lipzen A."/>
            <person name="Lukacs Z."/>
            <person name="Mihaltcheva S."/>
            <person name="Morgado L.N."/>
            <person name="Niskanen T."/>
            <person name="Noordeloos M.E."/>
            <person name="Ohm R.A."/>
            <person name="Ortiz-Santana B."/>
            <person name="Ovrebo C."/>
            <person name="Racz N."/>
            <person name="Riley R."/>
            <person name="Savchenko A."/>
            <person name="Shiryaev A."/>
            <person name="Soop K."/>
            <person name="Spirin V."/>
            <person name="Szebenyi C."/>
            <person name="Tomsovsky M."/>
            <person name="Tulloss R.E."/>
            <person name="Uehling J."/>
            <person name="Grigoriev I.V."/>
            <person name="Vagvolgyi C."/>
            <person name="Papp T."/>
            <person name="Martin F.M."/>
            <person name="Miettinen O."/>
            <person name="Hibbett D.S."/>
            <person name="Nagy L.G."/>
        </authorList>
    </citation>
    <scope>NUCLEOTIDE SEQUENCE [LARGE SCALE GENOMIC DNA]</scope>
    <source>
        <strain evidence="1 2">FP101781</strain>
    </source>
</reference>
<evidence type="ECO:0000313" key="1">
    <source>
        <dbReference type="EMBL" id="TEB34709.1"/>
    </source>
</evidence>
<protein>
    <submittedName>
        <fullName evidence="1">Uncharacterized protein</fullName>
    </submittedName>
</protein>
<evidence type="ECO:0000313" key="2">
    <source>
        <dbReference type="Proteomes" id="UP000298030"/>
    </source>
</evidence>
<gene>
    <name evidence="1" type="ORF">FA13DRAFT_1707558</name>
</gene>
<dbReference type="AlphaFoldDB" id="A0A4Y7TME7"/>
<organism evidence="1 2">
    <name type="scientific">Coprinellus micaceus</name>
    <name type="common">Glistening ink-cap mushroom</name>
    <name type="synonym">Coprinus micaceus</name>
    <dbReference type="NCBI Taxonomy" id="71717"/>
    <lineage>
        <taxon>Eukaryota</taxon>
        <taxon>Fungi</taxon>
        <taxon>Dikarya</taxon>
        <taxon>Basidiomycota</taxon>
        <taxon>Agaricomycotina</taxon>
        <taxon>Agaricomycetes</taxon>
        <taxon>Agaricomycetidae</taxon>
        <taxon>Agaricales</taxon>
        <taxon>Agaricineae</taxon>
        <taxon>Psathyrellaceae</taxon>
        <taxon>Coprinellus</taxon>
    </lineage>
</organism>